<dbReference type="Proteomes" id="UP000515163">
    <property type="component" value="Unplaced"/>
</dbReference>
<dbReference type="AlphaFoldDB" id="A0A6P8IJ43"/>
<evidence type="ECO:0000256" key="3">
    <source>
        <dbReference type="ARBA" id="ARBA00022917"/>
    </source>
</evidence>
<dbReference type="InterPro" id="IPR000555">
    <property type="entry name" value="JAMM/MPN+_dom"/>
</dbReference>
<evidence type="ECO:0000256" key="4">
    <source>
        <dbReference type="ARBA" id="ARBA00059951"/>
    </source>
</evidence>
<dbReference type="GO" id="GO:0031369">
    <property type="term" value="F:translation initiation factor binding"/>
    <property type="evidence" value="ECO:0007669"/>
    <property type="project" value="InterPro"/>
</dbReference>
<sequence>MASGRAKKVLIHPVVLFSIVDAYERRNEEAKRVIGTLLGVVDKGLVEVKSCFGVPHNESADEVAVELEYAKSMYELANKANPKEQIVGWYATGPDVTEHSLLIHEYYSRETNNPIHLTVDTTLKNLKMAYKAYQSVKMGVPEKTEGTIFSQVPCEIKLTASEKVGIDVLQRTKFASKKTVSLISDMQHVTSATDDLSSMLGDVINYIEAVMDGKITADNNVGRELKNFVDAVPKMTPEEFEAMLNSNMQDLLMIVYLSKVCKTQLALGEKLTAVL</sequence>
<evidence type="ECO:0000259" key="6">
    <source>
        <dbReference type="PROSITE" id="PS50249"/>
    </source>
</evidence>
<dbReference type="PANTHER" id="PTHR10540">
    <property type="entry name" value="EUKARYOTIC TRANSLATION INITIATION FACTOR 3 SUBUNIT F-RELATED"/>
    <property type="match status" value="1"/>
</dbReference>
<keyword evidence="2 5" id="KW-0396">Initiation factor</keyword>
<dbReference type="InterPro" id="IPR027531">
    <property type="entry name" value="eIF3f"/>
</dbReference>
<dbReference type="HAMAP" id="MF_03005">
    <property type="entry name" value="eIF3f"/>
    <property type="match status" value="1"/>
</dbReference>
<dbReference type="GO" id="GO:0016282">
    <property type="term" value="C:eukaryotic 43S preinitiation complex"/>
    <property type="evidence" value="ECO:0007669"/>
    <property type="project" value="UniProtKB-UniRule"/>
</dbReference>
<organism evidence="7 8">
    <name type="scientific">Actinia tenebrosa</name>
    <name type="common">Australian red waratah sea anemone</name>
    <dbReference type="NCBI Taxonomy" id="6105"/>
    <lineage>
        <taxon>Eukaryota</taxon>
        <taxon>Metazoa</taxon>
        <taxon>Cnidaria</taxon>
        <taxon>Anthozoa</taxon>
        <taxon>Hexacorallia</taxon>
        <taxon>Actiniaria</taxon>
        <taxon>Actiniidae</taxon>
        <taxon>Actinia</taxon>
    </lineage>
</organism>
<comment type="function">
    <text evidence="4">Deubiquitinates activated NOTCH1, promoting its nuclear import, thereby acting as a positive regulator of Notch signaling.</text>
</comment>
<dbReference type="InterPro" id="IPR024969">
    <property type="entry name" value="EIF3F/CSN6-like_C"/>
</dbReference>
<dbReference type="GO" id="GO:0003743">
    <property type="term" value="F:translation initiation factor activity"/>
    <property type="evidence" value="ECO:0007669"/>
    <property type="project" value="UniProtKB-UniRule"/>
</dbReference>
<dbReference type="GO" id="GO:0008237">
    <property type="term" value="F:metallopeptidase activity"/>
    <property type="evidence" value="ECO:0007669"/>
    <property type="project" value="InterPro"/>
</dbReference>
<dbReference type="GO" id="GO:0033290">
    <property type="term" value="C:eukaryotic 48S preinitiation complex"/>
    <property type="evidence" value="ECO:0007669"/>
    <property type="project" value="UniProtKB-UniRule"/>
</dbReference>
<reference evidence="8" key="1">
    <citation type="submission" date="2025-08" db="UniProtKB">
        <authorList>
            <consortium name="RefSeq"/>
        </authorList>
    </citation>
    <scope>IDENTIFICATION</scope>
    <source>
        <tissue evidence="8">Tentacle</tissue>
    </source>
</reference>
<keyword evidence="3 5" id="KW-0648">Protein biosynthesis</keyword>
<dbReference type="FunCoup" id="A0A6P8IJ43">
    <property type="interactions" value="2336"/>
</dbReference>
<comment type="subcellular location">
    <subcellularLocation>
        <location evidence="5">Cytoplasm</location>
    </subcellularLocation>
</comment>
<dbReference type="SMART" id="SM00232">
    <property type="entry name" value="JAB_MPN"/>
    <property type="match status" value="1"/>
</dbReference>
<keyword evidence="1 5" id="KW-0963">Cytoplasm</keyword>
<keyword evidence="7" id="KW-1185">Reference proteome</keyword>
<dbReference type="Gene3D" id="3.40.140.10">
    <property type="entry name" value="Cytidine Deaminase, domain 2"/>
    <property type="match status" value="1"/>
</dbReference>
<dbReference type="GO" id="GO:0001732">
    <property type="term" value="P:formation of cytoplasmic translation initiation complex"/>
    <property type="evidence" value="ECO:0007669"/>
    <property type="project" value="UniProtKB-UniRule"/>
</dbReference>
<comment type="similarity">
    <text evidence="5">Belongs to the eIF-3 subunit F family.</text>
</comment>
<dbReference type="GO" id="GO:0101005">
    <property type="term" value="F:deubiquitinase activity"/>
    <property type="evidence" value="ECO:0007669"/>
    <property type="project" value="UniProtKB-ARBA"/>
</dbReference>
<dbReference type="KEGG" id="aten:116301758"/>
<evidence type="ECO:0000313" key="7">
    <source>
        <dbReference type="Proteomes" id="UP000515163"/>
    </source>
</evidence>
<dbReference type="Pfam" id="PF13012">
    <property type="entry name" value="MitMem_reg"/>
    <property type="match status" value="1"/>
</dbReference>
<proteinExistence type="inferred from homology"/>
<dbReference type="Pfam" id="PF01398">
    <property type="entry name" value="JAB"/>
    <property type="match status" value="1"/>
</dbReference>
<gene>
    <name evidence="8" type="primary">LOC116301758</name>
</gene>
<name>A0A6P8IJ43_ACTTE</name>
<dbReference type="InterPro" id="IPR037518">
    <property type="entry name" value="MPN"/>
</dbReference>
<evidence type="ECO:0000256" key="2">
    <source>
        <dbReference type="ARBA" id="ARBA00022540"/>
    </source>
</evidence>
<dbReference type="PROSITE" id="PS50249">
    <property type="entry name" value="MPN"/>
    <property type="match status" value="1"/>
</dbReference>
<dbReference type="GeneID" id="116301758"/>
<dbReference type="RefSeq" id="XP_031566735.1">
    <property type="nucleotide sequence ID" value="XM_031710875.1"/>
</dbReference>
<dbReference type="GO" id="GO:0071541">
    <property type="term" value="C:eukaryotic translation initiation factor 3 complex, eIF3m"/>
    <property type="evidence" value="ECO:0007669"/>
    <property type="project" value="TreeGrafter"/>
</dbReference>
<dbReference type="CDD" id="cd08064">
    <property type="entry name" value="MPN_eIF3f"/>
    <property type="match status" value="1"/>
</dbReference>
<dbReference type="OrthoDB" id="25498at2759"/>
<comment type="function">
    <text evidence="5">Component of the eukaryotic translation initiation factor 3 (eIF-3) complex, which is involved in protein synthesis of a specialized repertoire of mRNAs and, together with other initiation factors, stimulates binding of mRNA and methionyl-tRNAi to the 40S ribosome. The eIF-3 complex specifically targets and initiates translation of a subset of mRNAs involved in cell proliferation.</text>
</comment>
<dbReference type="FunFam" id="3.40.140.10:FF:000014">
    <property type="entry name" value="Eukaryotic translation initiation factor 3 subunit F"/>
    <property type="match status" value="1"/>
</dbReference>
<comment type="subunit">
    <text evidence="5">Component of the eukaryotic translation initiation factor 3 (eIF-3) complex.</text>
</comment>
<dbReference type="InParanoid" id="A0A6P8IJ43"/>
<accession>A0A6P8IJ43</accession>
<protein>
    <recommendedName>
        <fullName evidence="5">Eukaryotic translation initiation factor 3 subunit F</fullName>
        <shortName evidence="5">eIF3f</shortName>
    </recommendedName>
    <alternativeName>
        <fullName evidence="5">Eukaryotic translation initiation factor 3 subunit 5</fullName>
    </alternativeName>
</protein>
<evidence type="ECO:0000256" key="5">
    <source>
        <dbReference type="HAMAP-Rule" id="MF_03005"/>
    </source>
</evidence>
<evidence type="ECO:0000313" key="8">
    <source>
        <dbReference type="RefSeq" id="XP_031566735.1"/>
    </source>
</evidence>
<feature type="domain" description="MPN" evidence="6">
    <location>
        <begin position="9"/>
        <end position="139"/>
    </location>
</feature>
<evidence type="ECO:0000256" key="1">
    <source>
        <dbReference type="ARBA" id="ARBA00022490"/>
    </source>
</evidence>
<dbReference type="PANTHER" id="PTHR10540:SF6">
    <property type="entry name" value="EUKARYOTIC TRANSLATION INITIATION FACTOR 3 SUBUNIT F"/>
    <property type="match status" value="1"/>
</dbReference>